<organism evidence="2 3">
    <name type="scientific">Dongia mobilis</name>
    <dbReference type="NCBI Taxonomy" id="578943"/>
    <lineage>
        <taxon>Bacteria</taxon>
        <taxon>Pseudomonadati</taxon>
        <taxon>Pseudomonadota</taxon>
        <taxon>Alphaproteobacteria</taxon>
        <taxon>Rhodospirillales</taxon>
        <taxon>Dongiaceae</taxon>
        <taxon>Dongia</taxon>
    </lineage>
</organism>
<dbReference type="PANTHER" id="PTHR48079:SF6">
    <property type="entry name" value="NAD(P)-BINDING DOMAIN-CONTAINING PROTEIN-RELATED"/>
    <property type="match status" value="1"/>
</dbReference>
<dbReference type="SUPFAM" id="SSF51735">
    <property type="entry name" value="NAD(P)-binding Rossmann-fold domains"/>
    <property type="match status" value="1"/>
</dbReference>
<evidence type="ECO:0000313" key="3">
    <source>
        <dbReference type="Proteomes" id="UP000295783"/>
    </source>
</evidence>
<evidence type="ECO:0000259" key="1">
    <source>
        <dbReference type="SMART" id="SM00822"/>
    </source>
</evidence>
<name>A0A4R6WLM4_9PROT</name>
<dbReference type="RefSeq" id="WP_133614019.1">
    <property type="nucleotide sequence ID" value="NZ_SNYW01000009.1"/>
</dbReference>
<sequence>MRGIVAVTGATGFVGAALTARLLAEGWRVRILTRRLPQAVLGPDRHVEIVLGDLDDRDALHRLVSGATAIIHCAGVVKALSPAEFATVNAGGTECLLAEAAREPAARLIHISSLAARAPHLSPYAASKRAAEEMVEARAGQRDWVILRPPAIYGPGDRELLPLFQAAKLGLVTYPAARNARVSVVHVTDLAAAIAALLDTPAWQERLIEIDDGAPAGHDWVGILSALAGACGRSPVGIRVPRPLFLPIAAAASLRASLIRRPMVLSLAKVAELYHPDWVAGGPRLTEMVNWQPAFGLAEGFRDTAAWYRRHSLL</sequence>
<dbReference type="InterPro" id="IPR002347">
    <property type="entry name" value="SDR_fam"/>
</dbReference>
<dbReference type="Gene3D" id="3.40.50.720">
    <property type="entry name" value="NAD(P)-binding Rossmann-like Domain"/>
    <property type="match status" value="1"/>
</dbReference>
<dbReference type="GO" id="GO:0004029">
    <property type="term" value="F:aldehyde dehydrogenase (NAD+) activity"/>
    <property type="evidence" value="ECO:0007669"/>
    <property type="project" value="TreeGrafter"/>
</dbReference>
<dbReference type="PRINTS" id="PR00081">
    <property type="entry name" value="GDHRDH"/>
</dbReference>
<dbReference type="OrthoDB" id="9814124at2"/>
<accession>A0A4R6WLM4</accession>
<dbReference type="EMBL" id="SNYW01000009">
    <property type="protein sequence ID" value="TDQ81466.1"/>
    <property type="molecule type" value="Genomic_DNA"/>
</dbReference>
<evidence type="ECO:0000313" key="2">
    <source>
        <dbReference type="EMBL" id="TDQ81466.1"/>
    </source>
</evidence>
<dbReference type="Pfam" id="PF01370">
    <property type="entry name" value="Epimerase"/>
    <property type="match status" value="1"/>
</dbReference>
<comment type="caution">
    <text evidence="2">The sequence shown here is derived from an EMBL/GenBank/DDBJ whole genome shotgun (WGS) entry which is preliminary data.</text>
</comment>
<dbReference type="SMART" id="SM00822">
    <property type="entry name" value="PKS_KR"/>
    <property type="match status" value="1"/>
</dbReference>
<dbReference type="PANTHER" id="PTHR48079">
    <property type="entry name" value="PROTEIN YEEZ"/>
    <property type="match status" value="1"/>
</dbReference>
<feature type="domain" description="Ketoreductase" evidence="1">
    <location>
        <begin position="3"/>
        <end position="155"/>
    </location>
</feature>
<dbReference type="AlphaFoldDB" id="A0A4R6WLM4"/>
<reference evidence="2 3" key="1">
    <citation type="submission" date="2019-03" db="EMBL/GenBank/DDBJ databases">
        <title>Genomic Encyclopedia of Type Strains, Phase III (KMG-III): the genomes of soil and plant-associated and newly described type strains.</title>
        <authorList>
            <person name="Whitman W."/>
        </authorList>
    </citation>
    <scope>NUCLEOTIDE SEQUENCE [LARGE SCALE GENOMIC DNA]</scope>
    <source>
        <strain evidence="2 3">CGMCC 1.7660</strain>
    </source>
</reference>
<dbReference type="InterPro" id="IPR051783">
    <property type="entry name" value="NAD(P)-dependent_oxidoreduct"/>
</dbReference>
<dbReference type="Proteomes" id="UP000295783">
    <property type="component" value="Unassembled WGS sequence"/>
</dbReference>
<gene>
    <name evidence="2" type="ORF">A8950_2534</name>
</gene>
<dbReference type="InterPro" id="IPR057326">
    <property type="entry name" value="KR_dom"/>
</dbReference>
<proteinExistence type="predicted"/>
<protein>
    <submittedName>
        <fullName evidence="2">Nucleoside-diphosphate-sugar epimerase</fullName>
    </submittedName>
</protein>
<dbReference type="InterPro" id="IPR036291">
    <property type="entry name" value="NAD(P)-bd_dom_sf"/>
</dbReference>
<keyword evidence="3" id="KW-1185">Reference proteome</keyword>
<dbReference type="InterPro" id="IPR001509">
    <property type="entry name" value="Epimerase_deHydtase"/>
</dbReference>
<dbReference type="GO" id="GO:0005737">
    <property type="term" value="C:cytoplasm"/>
    <property type="evidence" value="ECO:0007669"/>
    <property type="project" value="TreeGrafter"/>
</dbReference>